<dbReference type="Gene3D" id="3.40.50.460">
    <property type="entry name" value="Phosphofructokinase domain"/>
    <property type="match status" value="2"/>
</dbReference>
<feature type="non-terminal residue" evidence="16">
    <location>
        <position position="1"/>
    </location>
</feature>
<keyword evidence="6" id="KW-0021">Allosteric enzyme</keyword>
<comment type="caution">
    <text evidence="16">The sequence shown here is derived from an EMBL/GenBank/DDBJ whole genome shotgun (WGS) entry which is preliminary data.</text>
</comment>
<evidence type="ECO:0000256" key="8">
    <source>
        <dbReference type="ARBA" id="ARBA00022723"/>
    </source>
</evidence>
<dbReference type="InterPro" id="IPR035966">
    <property type="entry name" value="PKF_sf"/>
</dbReference>
<dbReference type="Proteomes" id="UP000054995">
    <property type="component" value="Unassembled WGS sequence"/>
</dbReference>
<evidence type="ECO:0000313" key="17">
    <source>
        <dbReference type="Proteomes" id="UP000054995"/>
    </source>
</evidence>
<keyword evidence="9" id="KW-0547">Nucleotide-binding</keyword>
<evidence type="ECO:0000256" key="12">
    <source>
        <dbReference type="ARBA" id="ARBA00022842"/>
    </source>
</evidence>
<name>A0A0V1G608_TRIPS</name>
<comment type="pathway">
    <text evidence="3">Carbohydrate degradation; glycolysis; D-glyceraldehyde 3-phosphate and glycerone phosphate from D-glucose: step 3/4.</text>
</comment>
<dbReference type="GO" id="GO:0006002">
    <property type="term" value="P:fructose 6-phosphate metabolic process"/>
    <property type="evidence" value="ECO:0007669"/>
    <property type="project" value="InterPro"/>
</dbReference>
<feature type="domain" description="Phosphofructokinase" evidence="15">
    <location>
        <begin position="101"/>
        <end position="406"/>
    </location>
</feature>
<sequence>LAQARLRVFREKLFLTFKLMMISIDFPTRLFFTTQILHSTTREAKQIAQWPVQQFQIYFTLSIGYTFLINHNNESCLIDPANRHFILSHYYQMQEGNKRTIGVVTPGGDAAGTNAALRAITRIGLHKGFRILFIREGFGGMVQGSIYFQEANWYSVMDIIQRGGTILGSARTDEFHTREQRMRACKNLIISGVTDLICIGGDGSLTAAHIFYRDWPGLVSDLVANNELDKNLAEQHLSINVVGIVSSIHNDFPGTDMSIGVDTALHRIVESIDAVDSTAKSHRRSFVIEVMGRWSGYLALVAALTTEADWLFLPEWPAPVEWPDMLCNKLKESRAAGQRMNIIICSEGAQDCTGERIRSEQVRDVIAEHLQYDVRVTVLGHVQRGGIPSAYDRLLATRMGAEAVFALMDFDEPIVIALDGNSTVRRPLSQCVERILKFRQAMEEKNWQEAMHLRGRSFLRNLNAYRKLAKIHPHMESEALSGGYSFNLAVMHIGSPSCGMNAAVRTFVRYSICHKCRVYTIKDSFEGLLDGRFEEMDWNSVNYWTMYGGSFLGSQKSLPSIDLEGVARRLAEFHIHALLMVGGFEAFHSCLIMAENRHKYAAFCIPMAVIPCTISNNIPGTDLSLGCDTALNEICEVIDKLKQSAIGTKKRVFIVETMGGYCGFLATLSALCSGADNAYIFEEKFTIDDMKTDVQVIFEKITEGEERYIVTRSQYANENYTTQFIKQLYSELGKGKFSTRVNVLGHFQQGGNSSPFDRLNATRMTIHVAQVLISAARDSIQQDGSVYTTDPNHAVLLGIVDQTAKLTPVEDLKESADFEHRMPVFQNWLRLHQILRILARHDCVIEASSKLFQLPHLSDDKLKERKFVCFSFNLFGLVLQINFYNAFLNFTTTLTILLQ</sequence>
<dbReference type="InterPro" id="IPR015912">
    <property type="entry name" value="Phosphofructokinase_CS"/>
</dbReference>
<evidence type="ECO:0000256" key="1">
    <source>
        <dbReference type="ARBA" id="ARBA00001946"/>
    </source>
</evidence>
<dbReference type="EC" id="2.7.1.11" evidence="4"/>
<keyword evidence="12" id="KW-0460">Magnesium</keyword>
<evidence type="ECO:0000256" key="4">
    <source>
        <dbReference type="ARBA" id="ARBA00012055"/>
    </source>
</evidence>
<feature type="domain" description="Phosphofructokinase" evidence="15">
    <location>
        <begin position="488"/>
        <end position="771"/>
    </location>
</feature>
<evidence type="ECO:0000256" key="11">
    <source>
        <dbReference type="ARBA" id="ARBA00022840"/>
    </source>
</evidence>
<dbReference type="PANTHER" id="PTHR13697:SF4">
    <property type="entry name" value="ATP-DEPENDENT 6-PHOSPHOFRUCTOKINASE"/>
    <property type="match status" value="1"/>
</dbReference>
<dbReference type="FunFam" id="3.40.50.460:FF:000008">
    <property type="entry name" value="ATP-dependent 6-phosphofructokinase"/>
    <property type="match status" value="1"/>
</dbReference>
<dbReference type="PRINTS" id="PR00476">
    <property type="entry name" value="PHFRCTKINASE"/>
</dbReference>
<dbReference type="OrthoDB" id="537915at2759"/>
<dbReference type="GO" id="GO:0048029">
    <property type="term" value="F:monosaccharide binding"/>
    <property type="evidence" value="ECO:0007669"/>
    <property type="project" value="TreeGrafter"/>
</dbReference>
<dbReference type="InterPro" id="IPR009161">
    <property type="entry name" value="6-Pfructokinase_euk"/>
</dbReference>
<evidence type="ECO:0000256" key="10">
    <source>
        <dbReference type="ARBA" id="ARBA00022777"/>
    </source>
</evidence>
<dbReference type="GO" id="GO:0016208">
    <property type="term" value="F:AMP binding"/>
    <property type="evidence" value="ECO:0007669"/>
    <property type="project" value="TreeGrafter"/>
</dbReference>
<keyword evidence="13" id="KW-0324">Glycolysis</keyword>
<dbReference type="GO" id="GO:0046872">
    <property type="term" value="F:metal ion binding"/>
    <property type="evidence" value="ECO:0007669"/>
    <property type="project" value="UniProtKB-KW"/>
</dbReference>
<keyword evidence="7" id="KW-0808">Transferase</keyword>
<dbReference type="SUPFAM" id="SSF53784">
    <property type="entry name" value="Phosphofructokinase"/>
    <property type="match status" value="2"/>
</dbReference>
<evidence type="ECO:0000256" key="14">
    <source>
        <dbReference type="ARBA" id="ARBA00048070"/>
    </source>
</evidence>
<dbReference type="Pfam" id="PF00365">
    <property type="entry name" value="PFK"/>
    <property type="match status" value="2"/>
</dbReference>
<dbReference type="FunFam" id="3.40.50.460:FF:000002">
    <property type="entry name" value="ATP-dependent 6-phosphofructokinase"/>
    <property type="match status" value="1"/>
</dbReference>
<dbReference type="GO" id="GO:0061621">
    <property type="term" value="P:canonical glycolysis"/>
    <property type="evidence" value="ECO:0007669"/>
    <property type="project" value="TreeGrafter"/>
</dbReference>
<dbReference type="NCBIfam" id="TIGR02478">
    <property type="entry name" value="6PF1K_euk"/>
    <property type="match status" value="1"/>
</dbReference>
<evidence type="ECO:0000313" key="16">
    <source>
        <dbReference type="EMBL" id="KRY93750.1"/>
    </source>
</evidence>
<proteinExistence type="predicted"/>
<accession>A0A0V1G608</accession>
<dbReference type="GO" id="GO:0030388">
    <property type="term" value="P:fructose 1,6-bisphosphate metabolic process"/>
    <property type="evidence" value="ECO:0007669"/>
    <property type="project" value="TreeGrafter"/>
</dbReference>
<dbReference type="PANTHER" id="PTHR13697">
    <property type="entry name" value="PHOSPHOFRUCTOKINASE"/>
    <property type="match status" value="1"/>
</dbReference>
<organism evidence="16 17">
    <name type="scientific">Trichinella pseudospiralis</name>
    <name type="common">Parasitic roundworm</name>
    <dbReference type="NCBI Taxonomy" id="6337"/>
    <lineage>
        <taxon>Eukaryota</taxon>
        <taxon>Metazoa</taxon>
        <taxon>Ecdysozoa</taxon>
        <taxon>Nematoda</taxon>
        <taxon>Enoplea</taxon>
        <taxon>Dorylaimia</taxon>
        <taxon>Trichinellida</taxon>
        <taxon>Trichinellidae</taxon>
        <taxon>Trichinella</taxon>
    </lineage>
</organism>
<evidence type="ECO:0000256" key="2">
    <source>
        <dbReference type="ARBA" id="ARBA00004496"/>
    </source>
</evidence>
<dbReference type="UniPathway" id="UPA00109">
    <property type="reaction ID" value="UER00182"/>
</dbReference>
<evidence type="ECO:0000256" key="9">
    <source>
        <dbReference type="ARBA" id="ARBA00022741"/>
    </source>
</evidence>
<dbReference type="GO" id="GO:0070095">
    <property type="term" value="F:fructose-6-phosphate binding"/>
    <property type="evidence" value="ECO:0007669"/>
    <property type="project" value="TreeGrafter"/>
</dbReference>
<evidence type="ECO:0000259" key="15">
    <source>
        <dbReference type="Pfam" id="PF00365"/>
    </source>
</evidence>
<comment type="cofactor">
    <cofactor evidence="1">
        <name>Mg(2+)</name>
        <dbReference type="ChEBI" id="CHEBI:18420"/>
    </cofactor>
</comment>
<dbReference type="GO" id="GO:0042802">
    <property type="term" value="F:identical protein binding"/>
    <property type="evidence" value="ECO:0007669"/>
    <property type="project" value="TreeGrafter"/>
</dbReference>
<evidence type="ECO:0000256" key="5">
    <source>
        <dbReference type="ARBA" id="ARBA00022490"/>
    </source>
</evidence>
<feature type="non-terminal residue" evidence="16">
    <location>
        <position position="899"/>
    </location>
</feature>
<protein>
    <recommendedName>
        <fullName evidence="4">6-phosphofructokinase</fullName>
        <ecNumber evidence="4">2.7.1.11</ecNumber>
    </recommendedName>
</protein>
<comment type="subcellular location">
    <subcellularLocation>
        <location evidence="2">Cytoplasm</location>
    </subcellularLocation>
</comment>
<dbReference type="PROSITE" id="PS00433">
    <property type="entry name" value="PHOSPHOFRUCTOKINASE"/>
    <property type="match status" value="2"/>
</dbReference>
<dbReference type="GO" id="GO:0003872">
    <property type="term" value="F:6-phosphofructokinase activity"/>
    <property type="evidence" value="ECO:0007669"/>
    <property type="project" value="UniProtKB-EC"/>
</dbReference>
<gene>
    <name evidence="16" type="primary">PFK</name>
    <name evidence="16" type="ORF">T4D_9383</name>
</gene>
<keyword evidence="17" id="KW-1185">Reference proteome</keyword>
<keyword evidence="11" id="KW-0067">ATP-binding</keyword>
<dbReference type="Gene3D" id="3.40.50.450">
    <property type="match status" value="2"/>
</dbReference>
<keyword evidence="8" id="KW-0479">Metal-binding</keyword>
<dbReference type="AlphaFoldDB" id="A0A0V1G608"/>
<dbReference type="EMBL" id="JYDT01000001">
    <property type="protein sequence ID" value="KRY93750.1"/>
    <property type="molecule type" value="Genomic_DNA"/>
</dbReference>
<reference evidence="16 17" key="1">
    <citation type="submission" date="2015-01" db="EMBL/GenBank/DDBJ databases">
        <title>Evolution of Trichinella species and genotypes.</title>
        <authorList>
            <person name="Korhonen P.K."/>
            <person name="Edoardo P."/>
            <person name="Giuseppe L.R."/>
            <person name="Gasser R.B."/>
        </authorList>
    </citation>
    <scope>NUCLEOTIDE SEQUENCE [LARGE SCALE GENOMIC DNA]</scope>
    <source>
        <strain evidence="16">ISS470</strain>
    </source>
</reference>
<keyword evidence="5" id="KW-0963">Cytoplasm</keyword>
<evidence type="ECO:0000256" key="3">
    <source>
        <dbReference type="ARBA" id="ARBA00004679"/>
    </source>
</evidence>
<comment type="catalytic activity">
    <reaction evidence="14">
        <text>beta-D-fructose 6-phosphate + ATP = beta-D-fructose 1,6-bisphosphate + ADP + H(+)</text>
        <dbReference type="Rhea" id="RHEA:16109"/>
        <dbReference type="ChEBI" id="CHEBI:15378"/>
        <dbReference type="ChEBI" id="CHEBI:30616"/>
        <dbReference type="ChEBI" id="CHEBI:32966"/>
        <dbReference type="ChEBI" id="CHEBI:57634"/>
        <dbReference type="ChEBI" id="CHEBI:456216"/>
        <dbReference type="EC" id="2.7.1.11"/>
    </reaction>
</comment>
<evidence type="ECO:0000256" key="13">
    <source>
        <dbReference type="ARBA" id="ARBA00023152"/>
    </source>
</evidence>
<dbReference type="InterPro" id="IPR000023">
    <property type="entry name" value="Phosphofructokinase_dom"/>
</dbReference>
<evidence type="ECO:0000256" key="6">
    <source>
        <dbReference type="ARBA" id="ARBA00022533"/>
    </source>
</evidence>
<dbReference type="GO" id="GO:0005945">
    <property type="term" value="C:6-phosphofructokinase complex"/>
    <property type="evidence" value="ECO:0007669"/>
    <property type="project" value="UniProtKB-ARBA"/>
</dbReference>
<dbReference type="InterPro" id="IPR022953">
    <property type="entry name" value="ATP_PFK"/>
</dbReference>
<evidence type="ECO:0000256" key="7">
    <source>
        <dbReference type="ARBA" id="ARBA00022679"/>
    </source>
</evidence>
<keyword evidence="10 16" id="KW-0418">Kinase</keyword>
<dbReference type="GO" id="GO:0005524">
    <property type="term" value="F:ATP binding"/>
    <property type="evidence" value="ECO:0007669"/>
    <property type="project" value="UniProtKB-KW"/>
</dbReference>